<evidence type="ECO:0000313" key="1">
    <source>
        <dbReference type="EMBL" id="KAL3699690.1"/>
    </source>
</evidence>
<gene>
    <name evidence="1" type="ORF">R1sor_017712</name>
</gene>
<organism evidence="1 2">
    <name type="scientific">Riccia sorocarpa</name>
    <dbReference type="NCBI Taxonomy" id="122646"/>
    <lineage>
        <taxon>Eukaryota</taxon>
        <taxon>Viridiplantae</taxon>
        <taxon>Streptophyta</taxon>
        <taxon>Embryophyta</taxon>
        <taxon>Marchantiophyta</taxon>
        <taxon>Marchantiopsida</taxon>
        <taxon>Marchantiidae</taxon>
        <taxon>Marchantiales</taxon>
        <taxon>Ricciaceae</taxon>
        <taxon>Riccia</taxon>
    </lineage>
</organism>
<comment type="caution">
    <text evidence="1">The sequence shown here is derived from an EMBL/GenBank/DDBJ whole genome shotgun (WGS) entry which is preliminary data.</text>
</comment>
<accession>A0ABD3I7L9</accession>
<reference evidence="1 2" key="1">
    <citation type="submission" date="2024-09" db="EMBL/GenBank/DDBJ databases">
        <title>Chromosome-scale assembly of Riccia sorocarpa.</title>
        <authorList>
            <person name="Paukszto L."/>
        </authorList>
    </citation>
    <scope>NUCLEOTIDE SEQUENCE [LARGE SCALE GENOMIC DNA]</scope>
    <source>
        <strain evidence="1">LP-2024</strain>
        <tissue evidence="1">Aerial parts of the thallus</tissue>
    </source>
</reference>
<name>A0ABD3I7L9_9MARC</name>
<proteinExistence type="predicted"/>
<dbReference type="Proteomes" id="UP001633002">
    <property type="component" value="Unassembled WGS sequence"/>
</dbReference>
<protein>
    <submittedName>
        <fullName evidence="1">Uncharacterized protein</fullName>
    </submittedName>
</protein>
<keyword evidence="2" id="KW-1185">Reference proteome</keyword>
<sequence length="180" mass="20386">MAQEDPNINSEDSLARELGRVSLQGGNAQGNSVVRVTVPNQGCLRTIRKFLDRGIMSYYFDGEPSIGSFRSWVQTNWVRKLNLQIESVHELGVRGFLTVLKSRAERDEILRTPHILIRGCTVAHLPWTPEKEADDYYPSLEPTDVEIEDVLALNSSLDLNDKILQEIFRVTNPAVLPQRL</sequence>
<dbReference type="EMBL" id="JBJQOH010000001">
    <property type="protein sequence ID" value="KAL3699690.1"/>
    <property type="molecule type" value="Genomic_DNA"/>
</dbReference>
<evidence type="ECO:0000313" key="2">
    <source>
        <dbReference type="Proteomes" id="UP001633002"/>
    </source>
</evidence>
<dbReference type="AlphaFoldDB" id="A0ABD3I7L9"/>